<evidence type="ECO:0000313" key="2">
    <source>
        <dbReference type="Proteomes" id="UP000824410"/>
    </source>
</evidence>
<dbReference type="EMBL" id="SHDO01000007">
    <property type="protein sequence ID" value="MBX6979782.1"/>
    <property type="molecule type" value="Genomic_DNA"/>
</dbReference>
<gene>
    <name evidence="1" type="ORF">EX242_05850</name>
</gene>
<dbReference type="SUPFAM" id="SSF53448">
    <property type="entry name" value="Nucleotide-diphospho-sugar transferases"/>
    <property type="match status" value="1"/>
</dbReference>
<organism evidence="1 2">
    <name type="scientific">Providencia rettgeri</name>
    <dbReference type="NCBI Taxonomy" id="587"/>
    <lineage>
        <taxon>Bacteria</taxon>
        <taxon>Pseudomonadati</taxon>
        <taxon>Pseudomonadota</taxon>
        <taxon>Gammaproteobacteria</taxon>
        <taxon>Enterobacterales</taxon>
        <taxon>Morganellaceae</taxon>
        <taxon>Providencia</taxon>
    </lineage>
</organism>
<protein>
    <submittedName>
        <fullName evidence="1">Glycosyltransferase</fullName>
    </submittedName>
</protein>
<dbReference type="Gene3D" id="3.90.550.10">
    <property type="entry name" value="Spore Coat Polysaccharide Biosynthesis Protein SpsA, Chain A"/>
    <property type="match status" value="1"/>
</dbReference>
<dbReference type="Proteomes" id="UP000824410">
    <property type="component" value="Unassembled WGS sequence"/>
</dbReference>
<evidence type="ECO:0000313" key="1">
    <source>
        <dbReference type="EMBL" id="MBX6979782.1"/>
    </source>
</evidence>
<dbReference type="InterPro" id="IPR029044">
    <property type="entry name" value="Nucleotide-diphossugar_trans"/>
</dbReference>
<sequence length="307" mass="35649">MKKQQLAPIALFIFKRLEHTRKTLEALKKNTLAKDSDLIIFSDGPRNPDEEKDIILIRKYIKSITGFKSIKIIEQKSNLGLAKSIISGVSKVCHQYGSVIVLEDDLETSETFLKFMNDALIFHKNNDDIISISGFSYPIKFPEKYKEDTYLLRMPLCWGWATWKEKWILFDKNLSTIDNITPNKISYINFNNTHDFFSQAIANKNGTLNTWFIFWYISAVLNNKKTIFPKYTLIQNIGHDGSGENCGNEDIFSSPKIENVNISLSNLEPYENDLIVKSYEDFFRKIKTKLHVRIFNKFKKVIYGLSK</sequence>
<name>A0AAP2JW62_PRORE</name>
<reference evidence="1" key="1">
    <citation type="submission" date="2019-02" db="EMBL/GenBank/DDBJ databases">
        <title>Genomic characterization of isolates from hospital effluents in KZN, South Africa.</title>
        <authorList>
            <person name="Ntshobeni N."/>
            <person name="Allam M."/>
            <person name="Ismail A."/>
            <person name="Amoako D."/>
            <person name="Essack S."/>
            <person name="Chenia H."/>
        </authorList>
    </citation>
    <scope>NUCLEOTIDE SEQUENCE</scope>
    <source>
        <strain evidence="1">AFE97_S1</strain>
    </source>
</reference>
<accession>A0AAP2JW62</accession>
<dbReference type="RefSeq" id="WP_129467177.1">
    <property type="nucleotide sequence ID" value="NZ_QVPC01000011.1"/>
</dbReference>
<comment type="caution">
    <text evidence="1">The sequence shown here is derived from an EMBL/GenBank/DDBJ whole genome shotgun (WGS) entry which is preliminary data.</text>
</comment>
<dbReference type="AlphaFoldDB" id="A0AAP2JW62"/>
<proteinExistence type="predicted"/>